<dbReference type="RefSeq" id="WP_023067332.1">
    <property type="nucleotide sequence ID" value="NZ_AUZM01000036.1"/>
</dbReference>
<name>U7QEX8_9CYAN</name>
<organism evidence="1 2">
    <name type="scientific">Lyngbya aestuarii BL J</name>
    <dbReference type="NCBI Taxonomy" id="1348334"/>
    <lineage>
        <taxon>Bacteria</taxon>
        <taxon>Bacillati</taxon>
        <taxon>Cyanobacteriota</taxon>
        <taxon>Cyanophyceae</taxon>
        <taxon>Oscillatoriophycideae</taxon>
        <taxon>Oscillatoriales</taxon>
        <taxon>Microcoleaceae</taxon>
        <taxon>Lyngbya</taxon>
    </lineage>
</organism>
<dbReference type="EMBL" id="AUZM01000036">
    <property type="protein sequence ID" value="ERT06494.1"/>
    <property type="molecule type" value="Genomic_DNA"/>
</dbReference>
<sequence>MAVLYPNLWYLIYIFSLVEVDTAFSRRIIDILPAAQSPNLPISQSPNLPISQELISFFGIFRRSRAVVGII</sequence>
<comment type="caution">
    <text evidence="1">The sequence shown here is derived from an EMBL/GenBank/DDBJ whole genome shotgun (WGS) entry which is preliminary data.</text>
</comment>
<evidence type="ECO:0000313" key="2">
    <source>
        <dbReference type="Proteomes" id="UP000017127"/>
    </source>
</evidence>
<dbReference type="Proteomes" id="UP000017127">
    <property type="component" value="Unassembled WGS sequence"/>
</dbReference>
<protein>
    <submittedName>
        <fullName evidence="1">Uncharacterized protein</fullName>
    </submittedName>
</protein>
<evidence type="ECO:0000313" key="1">
    <source>
        <dbReference type="EMBL" id="ERT06494.1"/>
    </source>
</evidence>
<gene>
    <name evidence="1" type="ORF">M595_3545</name>
</gene>
<keyword evidence="2" id="KW-1185">Reference proteome</keyword>
<accession>U7QEX8</accession>
<dbReference type="AlphaFoldDB" id="U7QEX8"/>
<proteinExistence type="predicted"/>
<reference evidence="1 2" key="1">
    <citation type="journal article" date="2013" name="Front. Microbiol.">
        <title>Comparative genomic analyses of the cyanobacterium, Lyngbya aestuarii BL J, a powerful hydrogen producer.</title>
        <authorList>
            <person name="Kothari A."/>
            <person name="Vaughn M."/>
            <person name="Garcia-Pichel F."/>
        </authorList>
    </citation>
    <scope>NUCLEOTIDE SEQUENCE [LARGE SCALE GENOMIC DNA]</scope>
    <source>
        <strain evidence="1 2">BL J</strain>
    </source>
</reference>